<comment type="pathway">
    <text evidence="1">Amino-acid biosynthesis; L-isoleucine biosynthesis; L-isoleucine from 2-oxobutanoate: step 1/4.</text>
</comment>
<comment type="catalytic activity">
    <reaction evidence="1">
        <text>2 pyruvate + H(+) = (2S)-2-acetolactate + CO2</text>
        <dbReference type="Rhea" id="RHEA:25249"/>
        <dbReference type="ChEBI" id="CHEBI:15361"/>
        <dbReference type="ChEBI" id="CHEBI:15378"/>
        <dbReference type="ChEBI" id="CHEBI:16526"/>
        <dbReference type="ChEBI" id="CHEBI:58476"/>
        <dbReference type="EC" id="2.2.1.6"/>
    </reaction>
</comment>
<keyword evidence="1" id="KW-0028">Amino-acid biosynthesis</keyword>
<reference evidence="4" key="1">
    <citation type="journal article" date="2019" name="Int. J. Syst. Evol. Microbiol.">
        <title>The Global Catalogue of Microorganisms (GCM) 10K type strain sequencing project: providing services to taxonomists for standard genome sequencing and annotation.</title>
        <authorList>
            <consortium name="The Broad Institute Genomics Platform"/>
            <consortium name="The Broad Institute Genome Sequencing Center for Infectious Disease"/>
            <person name="Wu L."/>
            <person name="Ma J."/>
        </authorList>
    </citation>
    <scope>NUCLEOTIDE SEQUENCE [LARGE SCALE GENOMIC DNA]</scope>
    <source>
        <strain evidence="4">JCM 17460</strain>
    </source>
</reference>
<dbReference type="Pfam" id="PF10369">
    <property type="entry name" value="ALS_ss_C"/>
    <property type="match status" value="1"/>
</dbReference>
<evidence type="ECO:0000256" key="1">
    <source>
        <dbReference type="RuleBase" id="RU368092"/>
    </source>
</evidence>
<dbReference type="EMBL" id="BAABBB010000012">
    <property type="protein sequence ID" value="GAA3536160.1"/>
    <property type="molecule type" value="Genomic_DNA"/>
</dbReference>
<dbReference type="PANTHER" id="PTHR30239:SF0">
    <property type="entry name" value="ACETOLACTATE SYNTHASE SMALL SUBUNIT 1, CHLOROPLASTIC"/>
    <property type="match status" value="1"/>
</dbReference>
<sequence length="176" mass="18928">MLTGRYVLHLASTDAVRSVVQLLAARQVEVVTLSVAADADGTATLHLTATLPDLASGELLVKRLNRLIDVVKTVEVSAARFHEREAVLVRVEAEATTRRLVLDVADAFGADVVEVKRHSLTLGLFAEPRRVRDFLTVLADHPISELVGSGVLPVRRGGASLRRRPAASVDASREPA</sequence>
<comment type="caution">
    <text evidence="3">The sequence shown here is derived from an EMBL/GenBank/DDBJ whole genome shotgun (WGS) entry which is preliminary data.</text>
</comment>
<organism evidence="3 4">
    <name type="scientific">Nocardioides daeguensis</name>
    <dbReference type="NCBI Taxonomy" id="908359"/>
    <lineage>
        <taxon>Bacteria</taxon>
        <taxon>Bacillati</taxon>
        <taxon>Actinomycetota</taxon>
        <taxon>Actinomycetes</taxon>
        <taxon>Propionibacteriales</taxon>
        <taxon>Nocardioidaceae</taxon>
        <taxon>Nocardioides</taxon>
    </lineage>
</organism>
<comment type="subunit">
    <text evidence="1">Dimer of large and small chains.</text>
</comment>
<evidence type="ECO:0000313" key="4">
    <source>
        <dbReference type="Proteomes" id="UP001500301"/>
    </source>
</evidence>
<dbReference type="PANTHER" id="PTHR30239">
    <property type="entry name" value="ACETOLACTATE SYNTHASE SMALL SUBUNIT"/>
    <property type="match status" value="1"/>
</dbReference>
<gene>
    <name evidence="3" type="primary">ilvN_1</name>
    <name evidence="3" type="ORF">GCM10022263_24950</name>
</gene>
<keyword evidence="1" id="KW-0808">Transferase</keyword>
<evidence type="ECO:0000313" key="3">
    <source>
        <dbReference type="EMBL" id="GAA3536160.1"/>
    </source>
</evidence>
<name>A0ABP6VHX5_9ACTN</name>
<accession>A0ABP6VHX5</accession>
<dbReference type="InterPro" id="IPR004789">
    <property type="entry name" value="Acetalactate_synth_ssu"/>
</dbReference>
<dbReference type="EC" id="2.2.1.6" evidence="1"/>
<keyword evidence="1" id="KW-0100">Branched-chain amino acid biosynthesis</keyword>
<dbReference type="InterPro" id="IPR019455">
    <property type="entry name" value="Acetolactate_synth_ssu_C"/>
</dbReference>
<feature type="domain" description="Acetolactate synthase small subunit C-terminal" evidence="2">
    <location>
        <begin position="84"/>
        <end position="157"/>
    </location>
</feature>
<comment type="similarity">
    <text evidence="1">Belongs to the acetolactate synthase small subunit family.</text>
</comment>
<comment type="function">
    <text evidence="1">Catalyzes the conversion of 2 pyruvate molecules into acetolactate in the first common step of the biosynthetic pathway of the branched-amino acids such as leucine, isoleucine, and valine.</text>
</comment>
<protein>
    <recommendedName>
        <fullName evidence="1">Acetolactate synthase small subunit</fullName>
        <shortName evidence="1">AHAS</shortName>
        <shortName evidence="1">ALS</shortName>
        <ecNumber evidence="1">2.2.1.6</ecNumber>
    </recommendedName>
    <alternativeName>
        <fullName evidence="1">Acetohydroxy-acid synthase small subunit</fullName>
    </alternativeName>
</protein>
<dbReference type="Proteomes" id="UP001500301">
    <property type="component" value="Unassembled WGS sequence"/>
</dbReference>
<dbReference type="RefSeq" id="WP_218235786.1">
    <property type="nucleotide sequence ID" value="NZ_BAABBB010000012.1"/>
</dbReference>
<keyword evidence="4" id="KW-1185">Reference proteome</keyword>
<comment type="pathway">
    <text evidence="1">Amino-acid biosynthesis; L-valine biosynthesis; L-valine from pyruvate: step 1/4.</text>
</comment>
<evidence type="ECO:0000259" key="2">
    <source>
        <dbReference type="Pfam" id="PF10369"/>
    </source>
</evidence>
<dbReference type="NCBIfam" id="TIGR00119">
    <property type="entry name" value="acolac_sm"/>
    <property type="match status" value="1"/>
</dbReference>
<proteinExistence type="inferred from homology"/>